<dbReference type="KEGG" id="goe:100900086"/>
<dbReference type="Proteomes" id="UP000694867">
    <property type="component" value="Unplaced"/>
</dbReference>
<reference evidence="2" key="1">
    <citation type="submission" date="2025-08" db="UniProtKB">
        <authorList>
            <consortium name="RefSeq"/>
        </authorList>
    </citation>
    <scope>IDENTIFICATION</scope>
</reference>
<gene>
    <name evidence="2" type="primary">LOC100900086</name>
</gene>
<keyword evidence="1" id="KW-1185">Reference proteome</keyword>
<sequence>MNRAVGKLSQHGVHKSLKKIFAVRKEWGEEPDEFIGSIKRKICFDLELPSLSSMGTFDLRSSIIPDKSGSGVVAFQIAKSITDLLWIRVGERCQELQIKIGETRLHGFPDGDILEEHEFRHVTEDMVKESLRKYVGLIKLRGDPTVVPGGEVTELPALCHEIQVRKFDPPFIGLWT</sequence>
<proteinExistence type="predicted"/>
<protein>
    <submittedName>
        <fullName evidence="2">Uncharacterized protein LOC100900086</fullName>
    </submittedName>
</protein>
<accession>A0AAJ6QM36</accession>
<dbReference type="RefSeq" id="XP_003737296.1">
    <property type="nucleotide sequence ID" value="XM_003737248.1"/>
</dbReference>
<name>A0AAJ6QM36_9ACAR</name>
<evidence type="ECO:0000313" key="1">
    <source>
        <dbReference type="Proteomes" id="UP000694867"/>
    </source>
</evidence>
<organism evidence="1 2">
    <name type="scientific">Galendromus occidentalis</name>
    <name type="common">western predatory mite</name>
    <dbReference type="NCBI Taxonomy" id="34638"/>
    <lineage>
        <taxon>Eukaryota</taxon>
        <taxon>Metazoa</taxon>
        <taxon>Ecdysozoa</taxon>
        <taxon>Arthropoda</taxon>
        <taxon>Chelicerata</taxon>
        <taxon>Arachnida</taxon>
        <taxon>Acari</taxon>
        <taxon>Parasitiformes</taxon>
        <taxon>Mesostigmata</taxon>
        <taxon>Gamasina</taxon>
        <taxon>Phytoseioidea</taxon>
        <taxon>Phytoseiidae</taxon>
        <taxon>Typhlodrominae</taxon>
        <taxon>Galendromus</taxon>
    </lineage>
</organism>
<dbReference type="AlphaFoldDB" id="A0AAJ6QM36"/>
<evidence type="ECO:0000313" key="2">
    <source>
        <dbReference type="RefSeq" id="XP_003737296.1"/>
    </source>
</evidence>
<dbReference type="GeneID" id="100900086"/>